<dbReference type="Gene3D" id="1.20.1250.20">
    <property type="entry name" value="MFS general substrate transporter like domains"/>
    <property type="match status" value="1"/>
</dbReference>
<evidence type="ECO:0000256" key="2">
    <source>
        <dbReference type="ARBA" id="ARBA00008335"/>
    </source>
</evidence>
<feature type="transmembrane region" description="Helical" evidence="8">
    <location>
        <begin position="26"/>
        <end position="46"/>
    </location>
</feature>
<feature type="transmembrane region" description="Helical" evidence="8">
    <location>
        <begin position="115"/>
        <end position="137"/>
    </location>
</feature>
<dbReference type="Proteomes" id="UP001589748">
    <property type="component" value="Unassembled WGS sequence"/>
</dbReference>
<evidence type="ECO:0000256" key="1">
    <source>
        <dbReference type="ARBA" id="ARBA00004651"/>
    </source>
</evidence>
<accession>A0ABV5LPU3</accession>
<feature type="domain" description="Major facilitator superfamily (MFS) profile" evidence="9">
    <location>
        <begin position="24"/>
        <end position="411"/>
    </location>
</feature>
<feature type="transmembrane region" description="Helical" evidence="8">
    <location>
        <begin position="358"/>
        <end position="376"/>
    </location>
</feature>
<feature type="transmembrane region" description="Helical" evidence="8">
    <location>
        <begin position="58"/>
        <end position="81"/>
    </location>
</feature>
<proteinExistence type="inferred from homology"/>
<evidence type="ECO:0000256" key="8">
    <source>
        <dbReference type="SAM" id="Phobius"/>
    </source>
</evidence>
<comment type="subcellular location">
    <subcellularLocation>
        <location evidence="1">Cell membrane</location>
        <topology evidence="1">Multi-pass membrane protein</topology>
    </subcellularLocation>
</comment>
<keyword evidence="5 8" id="KW-0812">Transmembrane</keyword>
<evidence type="ECO:0000313" key="11">
    <source>
        <dbReference type="Proteomes" id="UP001589748"/>
    </source>
</evidence>
<dbReference type="SUPFAM" id="SSF103473">
    <property type="entry name" value="MFS general substrate transporter"/>
    <property type="match status" value="1"/>
</dbReference>
<evidence type="ECO:0000259" key="9">
    <source>
        <dbReference type="PROSITE" id="PS50850"/>
    </source>
</evidence>
<dbReference type="PANTHER" id="PTHR43271:SF1">
    <property type="entry name" value="INNER MEMBRANE TRANSPORT PROTEIN YNFM"/>
    <property type="match status" value="1"/>
</dbReference>
<dbReference type="EMBL" id="JBHMDM010000002">
    <property type="protein sequence ID" value="MFB9376077.1"/>
    <property type="molecule type" value="Genomic_DNA"/>
</dbReference>
<keyword evidence="3" id="KW-0813">Transport</keyword>
<protein>
    <submittedName>
        <fullName evidence="10">MFS transporter</fullName>
    </submittedName>
</protein>
<evidence type="ECO:0000313" key="10">
    <source>
        <dbReference type="EMBL" id="MFB9376077.1"/>
    </source>
</evidence>
<feature type="transmembrane region" description="Helical" evidence="8">
    <location>
        <begin position="382"/>
        <end position="407"/>
    </location>
</feature>
<feature type="transmembrane region" description="Helical" evidence="8">
    <location>
        <begin position="323"/>
        <end position="346"/>
    </location>
</feature>
<keyword evidence="7 8" id="KW-0472">Membrane</keyword>
<dbReference type="Pfam" id="PF07690">
    <property type="entry name" value="MFS_1"/>
    <property type="match status" value="1"/>
</dbReference>
<evidence type="ECO:0000256" key="4">
    <source>
        <dbReference type="ARBA" id="ARBA00022475"/>
    </source>
</evidence>
<comment type="caution">
    <text evidence="10">The sequence shown here is derived from an EMBL/GenBank/DDBJ whole genome shotgun (WGS) entry which is preliminary data.</text>
</comment>
<feature type="transmembrane region" description="Helical" evidence="8">
    <location>
        <begin position="177"/>
        <end position="199"/>
    </location>
</feature>
<dbReference type="InterPro" id="IPR020846">
    <property type="entry name" value="MFS_dom"/>
</dbReference>
<sequence>MTTLTAPARPHPGYEQHSPGYRRVRIALFAAGIATFAQLYATQAVLPTLSGALHVDAAHTALTVSCATGALALSVFGWSALADRYGRVPVMVVSLVVATLLGLALPLAGGIWPMLALRTLQGAALGGLPAVAMAFLAEEVAARQVAQAAAVYVAGTSLGGLGGRILSGISVDLSGSWQLGVLTVSAASVLAAVVFCVAVPPARGFVPARLRTGAAAPRTSLARRLRTALSDRALLALYAQALLLMGAFVTIYNYLGFRLLDRPFSLTQTVVGLLFLVYVFGTVSASAAGRLVAATSRFTVLAGSGALFVLGCLLTAASALPVVLLGLVLLTVGFFTAHAVASGWVGSIAPRPVRAQASALYTFAYYAGSSVLGWLGGTAFEAAGWTAVVAVTAGVGVLAVAVAALVLRRAGAAGSMNA</sequence>
<organism evidence="10 11">
    <name type="scientific">Kineococcus gynurae</name>
    <dbReference type="NCBI Taxonomy" id="452979"/>
    <lineage>
        <taxon>Bacteria</taxon>
        <taxon>Bacillati</taxon>
        <taxon>Actinomycetota</taxon>
        <taxon>Actinomycetes</taxon>
        <taxon>Kineosporiales</taxon>
        <taxon>Kineosporiaceae</taxon>
        <taxon>Kineococcus</taxon>
    </lineage>
</organism>
<keyword evidence="6 8" id="KW-1133">Transmembrane helix</keyword>
<evidence type="ECO:0000256" key="3">
    <source>
        <dbReference type="ARBA" id="ARBA00022448"/>
    </source>
</evidence>
<feature type="transmembrane region" description="Helical" evidence="8">
    <location>
        <begin position="233"/>
        <end position="254"/>
    </location>
</feature>
<dbReference type="RefSeq" id="WP_380134512.1">
    <property type="nucleotide sequence ID" value="NZ_JBHLUI010000002.1"/>
</dbReference>
<dbReference type="InterPro" id="IPR036259">
    <property type="entry name" value="MFS_trans_sf"/>
</dbReference>
<gene>
    <name evidence="10" type="ORF">ACFFVI_03760</name>
</gene>
<feature type="transmembrane region" description="Helical" evidence="8">
    <location>
        <begin position="149"/>
        <end position="171"/>
    </location>
</feature>
<dbReference type="PANTHER" id="PTHR43271">
    <property type="entry name" value="BLL2771 PROTEIN"/>
    <property type="match status" value="1"/>
</dbReference>
<feature type="transmembrane region" description="Helical" evidence="8">
    <location>
        <begin position="298"/>
        <end position="317"/>
    </location>
</feature>
<feature type="transmembrane region" description="Helical" evidence="8">
    <location>
        <begin position="88"/>
        <end position="109"/>
    </location>
</feature>
<reference evidence="10 11" key="1">
    <citation type="submission" date="2024-09" db="EMBL/GenBank/DDBJ databases">
        <authorList>
            <person name="Sun Q."/>
            <person name="Mori K."/>
        </authorList>
    </citation>
    <scope>NUCLEOTIDE SEQUENCE [LARGE SCALE GENOMIC DNA]</scope>
    <source>
        <strain evidence="10 11">TISTR 1856</strain>
    </source>
</reference>
<evidence type="ECO:0000256" key="5">
    <source>
        <dbReference type="ARBA" id="ARBA00022692"/>
    </source>
</evidence>
<keyword evidence="4" id="KW-1003">Cell membrane</keyword>
<name>A0ABV5LPU3_9ACTN</name>
<dbReference type="InterPro" id="IPR011701">
    <property type="entry name" value="MFS"/>
</dbReference>
<evidence type="ECO:0000256" key="6">
    <source>
        <dbReference type="ARBA" id="ARBA00022989"/>
    </source>
</evidence>
<evidence type="ECO:0000256" key="7">
    <source>
        <dbReference type="ARBA" id="ARBA00023136"/>
    </source>
</evidence>
<keyword evidence="11" id="KW-1185">Reference proteome</keyword>
<comment type="similarity">
    <text evidence="2">Belongs to the major facilitator superfamily.</text>
</comment>
<dbReference type="PROSITE" id="PS50850">
    <property type="entry name" value="MFS"/>
    <property type="match status" value="1"/>
</dbReference>
<feature type="transmembrane region" description="Helical" evidence="8">
    <location>
        <begin position="266"/>
        <end position="286"/>
    </location>
</feature>